<gene>
    <name evidence="1" type="ORF">CROQUDRAFT_699464</name>
</gene>
<dbReference type="Proteomes" id="UP000886653">
    <property type="component" value="Unassembled WGS sequence"/>
</dbReference>
<protein>
    <submittedName>
        <fullName evidence="1">Uncharacterized protein</fullName>
    </submittedName>
</protein>
<evidence type="ECO:0000313" key="2">
    <source>
        <dbReference type="Proteomes" id="UP000886653"/>
    </source>
</evidence>
<dbReference type="EMBL" id="MU167250">
    <property type="protein sequence ID" value="KAG0147249.1"/>
    <property type="molecule type" value="Genomic_DNA"/>
</dbReference>
<sequence>MQKNLAVNHKICINGNQVSQLVHVINLQGVEICYHSCPKQQIFYVSGQPHIWVGDGHNKLKLFGTCIYGFIVAWSKRSPSLQVGLIDNGSRVVDICV</sequence>
<name>A0A9P6TCX8_9BASI</name>
<dbReference type="PANTHER" id="PTHR46177">
    <property type="entry name" value="INTEGRASE CATALYTIC DOMAIN-CONTAINING PROTEIN"/>
    <property type="match status" value="1"/>
</dbReference>
<organism evidence="1 2">
    <name type="scientific">Cronartium quercuum f. sp. fusiforme G11</name>
    <dbReference type="NCBI Taxonomy" id="708437"/>
    <lineage>
        <taxon>Eukaryota</taxon>
        <taxon>Fungi</taxon>
        <taxon>Dikarya</taxon>
        <taxon>Basidiomycota</taxon>
        <taxon>Pucciniomycotina</taxon>
        <taxon>Pucciniomycetes</taxon>
        <taxon>Pucciniales</taxon>
        <taxon>Coleosporiaceae</taxon>
        <taxon>Cronartium</taxon>
    </lineage>
</organism>
<dbReference type="PANTHER" id="PTHR46177:SF1">
    <property type="entry name" value="INTEGRASE CATALYTIC DOMAIN-CONTAINING PROTEIN"/>
    <property type="match status" value="1"/>
</dbReference>
<comment type="caution">
    <text evidence="1">The sequence shown here is derived from an EMBL/GenBank/DDBJ whole genome shotgun (WGS) entry which is preliminary data.</text>
</comment>
<proteinExistence type="predicted"/>
<keyword evidence="2" id="KW-1185">Reference proteome</keyword>
<accession>A0A9P6TCX8</accession>
<dbReference type="AlphaFoldDB" id="A0A9P6TCX8"/>
<evidence type="ECO:0000313" key="1">
    <source>
        <dbReference type="EMBL" id="KAG0147249.1"/>
    </source>
</evidence>
<reference evidence="1" key="1">
    <citation type="submission" date="2013-11" db="EMBL/GenBank/DDBJ databases">
        <title>Genome sequence of the fusiform rust pathogen reveals effectors for host alternation and coevolution with pine.</title>
        <authorList>
            <consortium name="DOE Joint Genome Institute"/>
            <person name="Smith K."/>
            <person name="Pendleton A."/>
            <person name="Kubisiak T."/>
            <person name="Anderson C."/>
            <person name="Salamov A."/>
            <person name="Aerts A."/>
            <person name="Riley R."/>
            <person name="Clum A."/>
            <person name="Lindquist E."/>
            <person name="Ence D."/>
            <person name="Campbell M."/>
            <person name="Kronenberg Z."/>
            <person name="Feau N."/>
            <person name="Dhillon B."/>
            <person name="Hamelin R."/>
            <person name="Burleigh J."/>
            <person name="Smith J."/>
            <person name="Yandell M."/>
            <person name="Nelson C."/>
            <person name="Grigoriev I."/>
            <person name="Davis J."/>
        </authorList>
    </citation>
    <scope>NUCLEOTIDE SEQUENCE</scope>
    <source>
        <strain evidence="1">G11</strain>
    </source>
</reference>